<keyword evidence="5" id="KW-0158">Chromosome</keyword>
<dbReference type="InterPro" id="IPR027417">
    <property type="entry name" value="P-loop_NTPase"/>
</dbReference>
<feature type="coiled-coil region" evidence="18">
    <location>
        <begin position="308"/>
        <end position="448"/>
    </location>
</feature>
<keyword evidence="8" id="KW-0227">DNA damage</keyword>
<evidence type="ECO:0000256" key="2">
    <source>
        <dbReference type="ARBA" id="ARBA00004123"/>
    </source>
</evidence>
<dbReference type="Proteomes" id="UP000829291">
    <property type="component" value="Chromosome 2"/>
</dbReference>
<evidence type="ECO:0000256" key="18">
    <source>
        <dbReference type="SAM" id="Coils"/>
    </source>
</evidence>
<evidence type="ECO:0000256" key="12">
    <source>
        <dbReference type="ARBA" id="ARBA00022842"/>
    </source>
</evidence>
<comment type="subcellular location">
    <subcellularLocation>
        <location evidence="3">Chromosome</location>
    </subcellularLocation>
    <subcellularLocation>
        <location evidence="2">Nucleus</location>
    </subcellularLocation>
</comment>
<dbReference type="GO" id="GO:0006302">
    <property type="term" value="P:double-strand break repair"/>
    <property type="evidence" value="ECO:0007669"/>
    <property type="project" value="InterPro"/>
</dbReference>
<feature type="coiled-coil region" evidence="18">
    <location>
        <begin position="503"/>
        <end position="564"/>
    </location>
</feature>
<dbReference type="GeneID" id="107222860"/>
<feature type="coiled-coil region" evidence="18">
    <location>
        <begin position="832"/>
        <end position="943"/>
    </location>
</feature>
<keyword evidence="15" id="KW-0539">Nucleus</keyword>
<dbReference type="InParanoid" id="A0A6J0BTZ6"/>
<organism evidence="22 23">
    <name type="scientific">Neodiprion lecontei</name>
    <name type="common">Redheaded pine sawfly</name>
    <dbReference type="NCBI Taxonomy" id="441921"/>
    <lineage>
        <taxon>Eukaryota</taxon>
        <taxon>Metazoa</taxon>
        <taxon>Ecdysozoa</taxon>
        <taxon>Arthropoda</taxon>
        <taxon>Hexapoda</taxon>
        <taxon>Insecta</taxon>
        <taxon>Pterygota</taxon>
        <taxon>Neoptera</taxon>
        <taxon>Endopterygota</taxon>
        <taxon>Hymenoptera</taxon>
        <taxon>Tenthredinoidea</taxon>
        <taxon>Diprionidae</taxon>
        <taxon>Diprioninae</taxon>
        <taxon>Neodiprion</taxon>
    </lineage>
</organism>
<dbReference type="Gene3D" id="3.40.50.300">
    <property type="entry name" value="P-loop containing nucleotide triphosphate hydrolases"/>
    <property type="match status" value="2"/>
</dbReference>
<dbReference type="KEGG" id="nlo:107222860"/>
<dbReference type="FunCoup" id="A0A6J0BTZ6">
    <property type="interactions" value="2152"/>
</dbReference>
<feature type="coiled-coil region" evidence="18">
    <location>
        <begin position="1078"/>
        <end position="1105"/>
    </location>
</feature>
<feature type="coiled-coil region" evidence="18">
    <location>
        <begin position="705"/>
        <end position="781"/>
    </location>
</feature>
<evidence type="ECO:0000256" key="14">
    <source>
        <dbReference type="ARBA" id="ARBA00023204"/>
    </source>
</evidence>
<keyword evidence="6" id="KW-0479">Metal-binding</keyword>
<evidence type="ECO:0000256" key="15">
    <source>
        <dbReference type="ARBA" id="ARBA00023242"/>
    </source>
</evidence>
<evidence type="ECO:0000313" key="22">
    <source>
        <dbReference type="Proteomes" id="UP000829291"/>
    </source>
</evidence>
<dbReference type="GO" id="GO:0005524">
    <property type="term" value="F:ATP binding"/>
    <property type="evidence" value="ECO:0007669"/>
    <property type="project" value="UniProtKB-KW"/>
</dbReference>
<keyword evidence="10" id="KW-0862">Zinc</keyword>
<feature type="domain" description="Rad50/SbcC-type AAA" evidence="21">
    <location>
        <begin position="6"/>
        <end position="241"/>
    </location>
</feature>
<evidence type="ECO:0000313" key="24">
    <source>
        <dbReference type="RefSeq" id="XP_046586794.1"/>
    </source>
</evidence>
<comment type="catalytic activity">
    <reaction evidence="17">
        <text>ATP + H2O = ADP + phosphate + H(+)</text>
        <dbReference type="Rhea" id="RHEA:13065"/>
        <dbReference type="ChEBI" id="CHEBI:15377"/>
        <dbReference type="ChEBI" id="CHEBI:15378"/>
        <dbReference type="ChEBI" id="CHEBI:30616"/>
        <dbReference type="ChEBI" id="CHEBI:43474"/>
        <dbReference type="ChEBI" id="CHEBI:456216"/>
    </reaction>
</comment>
<dbReference type="InterPro" id="IPR038729">
    <property type="entry name" value="Rad50/SbcC_AAA"/>
</dbReference>
<dbReference type="GO" id="GO:0070192">
    <property type="term" value="P:chromosome organization involved in meiotic cell cycle"/>
    <property type="evidence" value="ECO:0007669"/>
    <property type="project" value="TreeGrafter"/>
</dbReference>
<keyword evidence="16" id="KW-0469">Meiosis</keyword>
<feature type="coiled-coil region" evidence="18">
    <location>
        <begin position="980"/>
        <end position="1051"/>
    </location>
</feature>
<keyword evidence="13 18" id="KW-0175">Coiled coil</keyword>
<evidence type="ECO:0000256" key="7">
    <source>
        <dbReference type="ARBA" id="ARBA00022741"/>
    </source>
</evidence>
<dbReference type="SUPFAM" id="SSF52540">
    <property type="entry name" value="P-loop containing nucleoside triphosphate hydrolases"/>
    <property type="match status" value="2"/>
</dbReference>
<dbReference type="RefSeq" id="XP_015517869.2">
    <property type="nucleotide sequence ID" value="XM_015662383.2"/>
</dbReference>
<keyword evidence="22" id="KW-1185">Reference proteome</keyword>
<dbReference type="OrthoDB" id="18797at2759"/>
<dbReference type="InterPro" id="IPR004584">
    <property type="entry name" value="Rad50_eukaryotes"/>
</dbReference>
<keyword evidence="11" id="KW-0067">ATP-binding</keyword>
<evidence type="ECO:0000256" key="4">
    <source>
        <dbReference type="ARBA" id="ARBA00009439"/>
    </source>
</evidence>
<keyword evidence="9" id="KW-0378">Hydrolase</keyword>
<dbReference type="RefSeq" id="XP_046586794.1">
    <property type="nucleotide sequence ID" value="XM_046730838.1"/>
</dbReference>
<evidence type="ECO:0000256" key="17">
    <source>
        <dbReference type="ARBA" id="ARBA00049360"/>
    </source>
</evidence>
<evidence type="ECO:0000313" key="23">
    <source>
        <dbReference type="RefSeq" id="XP_015517869.2"/>
    </source>
</evidence>
<dbReference type="PANTHER" id="PTHR18867:SF12">
    <property type="entry name" value="DNA REPAIR PROTEIN RAD50"/>
    <property type="match status" value="1"/>
</dbReference>
<evidence type="ECO:0000256" key="13">
    <source>
        <dbReference type="ARBA" id="ARBA00023054"/>
    </source>
</evidence>
<reference evidence="23 24" key="1">
    <citation type="submission" date="2025-05" db="UniProtKB">
        <authorList>
            <consortium name="RefSeq"/>
        </authorList>
    </citation>
    <scope>IDENTIFICATION</scope>
    <source>
        <tissue evidence="23 24">Thorax and Abdomen</tissue>
    </source>
</reference>
<keyword evidence="12" id="KW-0460">Magnesium</keyword>
<dbReference type="SUPFAM" id="SSF75712">
    <property type="entry name" value="Rad50 coiled-coil Zn hook"/>
    <property type="match status" value="1"/>
</dbReference>
<evidence type="ECO:0000256" key="3">
    <source>
        <dbReference type="ARBA" id="ARBA00004286"/>
    </source>
</evidence>
<dbReference type="Pfam" id="PF04423">
    <property type="entry name" value="Rad50_zn_hook"/>
    <property type="match status" value="1"/>
</dbReference>
<comment type="cofactor">
    <cofactor evidence="1">
        <name>Zn(2+)</name>
        <dbReference type="ChEBI" id="CHEBI:29105"/>
    </cofactor>
</comment>
<dbReference type="GO" id="GO:0000794">
    <property type="term" value="C:condensed nuclear chromosome"/>
    <property type="evidence" value="ECO:0007669"/>
    <property type="project" value="TreeGrafter"/>
</dbReference>
<feature type="domain" description="Zinc-hook" evidence="20">
    <location>
        <begin position="682"/>
        <end position="718"/>
    </location>
</feature>
<keyword evidence="7" id="KW-0547">Nucleotide-binding</keyword>
<dbReference type="NCBIfam" id="TIGR00606">
    <property type="entry name" value="rad50"/>
    <property type="match status" value="1"/>
</dbReference>
<dbReference type="GO" id="GO:0051880">
    <property type="term" value="F:G-quadruplex DNA binding"/>
    <property type="evidence" value="ECO:0007669"/>
    <property type="project" value="TreeGrafter"/>
</dbReference>
<dbReference type="Gene3D" id="1.10.287.1490">
    <property type="match status" value="1"/>
</dbReference>
<dbReference type="GO" id="GO:0043047">
    <property type="term" value="F:single-stranded telomeric DNA binding"/>
    <property type="evidence" value="ECO:0007669"/>
    <property type="project" value="TreeGrafter"/>
</dbReference>
<evidence type="ECO:0000256" key="16">
    <source>
        <dbReference type="ARBA" id="ARBA00023254"/>
    </source>
</evidence>
<keyword evidence="14" id="KW-0234">DNA repair</keyword>
<evidence type="ECO:0000256" key="10">
    <source>
        <dbReference type="ARBA" id="ARBA00022833"/>
    </source>
</evidence>
<evidence type="ECO:0000256" key="1">
    <source>
        <dbReference type="ARBA" id="ARBA00001947"/>
    </source>
</evidence>
<evidence type="ECO:0000256" key="19">
    <source>
        <dbReference type="SAM" id="MobiDB-lite"/>
    </source>
</evidence>
<dbReference type="GO" id="GO:0016887">
    <property type="term" value="F:ATP hydrolysis activity"/>
    <property type="evidence" value="ECO:0007669"/>
    <property type="project" value="InterPro"/>
</dbReference>
<name>A0A6J0BTZ6_NEOLC</name>
<protein>
    <submittedName>
        <fullName evidence="23 24">DNA repair protein RAD50</fullName>
    </submittedName>
</protein>
<dbReference type="InterPro" id="IPR013134">
    <property type="entry name" value="Zn_hook_RAD50"/>
</dbReference>
<evidence type="ECO:0000259" key="21">
    <source>
        <dbReference type="Pfam" id="PF13476"/>
    </source>
</evidence>
<dbReference type="GO" id="GO:0046872">
    <property type="term" value="F:metal ion binding"/>
    <property type="evidence" value="ECO:0007669"/>
    <property type="project" value="UniProtKB-KW"/>
</dbReference>
<gene>
    <name evidence="23 24" type="primary">LOC107222860</name>
</gene>
<evidence type="ECO:0000256" key="6">
    <source>
        <dbReference type="ARBA" id="ARBA00022723"/>
    </source>
</evidence>
<evidence type="ECO:0000259" key="20">
    <source>
        <dbReference type="Pfam" id="PF04423"/>
    </source>
</evidence>
<dbReference type="GO" id="GO:0000722">
    <property type="term" value="P:telomere maintenance via recombination"/>
    <property type="evidence" value="ECO:0007669"/>
    <property type="project" value="TreeGrafter"/>
</dbReference>
<dbReference type="GO" id="GO:0003691">
    <property type="term" value="F:double-stranded telomeric DNA binding"/>
    <property type="evidence" value="ECO:0007669"/>
    <property type="project" value="TreeGrafter"/>
</dbReference>
<dbReference type="Pfam" id="PF13476">
    <property type="entry name" value="AAA_23"/>
    <property type="match status" value="1"/>
</dbReference>
<accession>A0A6J0BTZ6</accession>
<dbReference type="PANTHER" id="PTHR18867">
    <property type="entry name" value="RAD50"/>
    <property type="match status" value="1"/>
</dbReference>
<feature type="coiled-coil region" evidence="18">
    <location>
        <begin position="591"/>
        <end position="639"/>
    </location>
</feature>
<proteinExistence type="inferred from homology"/>
<sequence>MSRVRRLGISGIRNFGPGDDERGLQTIRFSHPLTMIFGPNGTGKTTIIEALKYASTGDFPPGCGANNQNSFVHDALLTDECSVKGVVIAEMCDTKGNIVTVSRRLLSVQKKFKKGCKVLDTTLSTKNIKTGEKVSISHRCADVDLEMGLALGVSKPILNHVIFCHQEDSTWPLEDGKKLKERFDQIFDSDKYNKAVERIRKFNNKIKNDLRVTKAQRESLEILLEESNQKKKSLEKYETRLVKSIQKVSEVVEKMKPLNEKMNELRDSEAHYIKLHTEKETKKTEYGLIKQQIMELKESIQVLHDGTAEELQKEIAAFDNTRVEMESEMEMLKNKSRDMNKEESKLKVTISNKQLSIGKLKEQAQALEKNISLRNRKLSQMRTEWGLDEVGEEVTETEAAVGFDQLKDKLTEMERNIKDIALKHQAVEKTLQEELDALRDQKSKLESGMVLFKRQIAEKRTETRRIRAQIEEVNMLASQLELVDSKLQEANTKLDTMAASFDVDAVKKNIEDEIKKRDQMELSLDKLDEEVKLLQQQSSLHAELDLLRSALAVKEKDIQKLKNKHQANLKMLLKTEVLPESNLKHTLSGIHDSFSEQIKQLNHQLQKEQRVLTTLETTKKHHEHEIKEKNSELEDIQDKIATMCHGIDYEEVLLHAKKTVQDLQDSKGMYTYKSIAYKDYIKKTDSCCPLCHRNFDSQQEIEEFKSELNEEVNKYPNQLKTCEEKLKVQQERYDSLLQLKPLVDKVKQIEETTLKKLRNDLIQVKQKLSESHARVEKLQLQIAEPEGKLAQCKDIVCDVAQWDQYSAEVVKLNQSIARVKARLSDKVGERSMQEAQAEQELLRKSLSTIRKRIEKLQSSLSTHNDKLQQARESRNRLVEEQLRMKSEVQKLQQLQDKLKDLHAEEVSLQENVQQLQVQLGPVNQNLAAKNDSLQKIKREHRESLDNDRSVVSQKSRSLHDLNTIQSQIDNSIRNGVTDSLRKSELEMKKYQQMDEELQKNKIEVTTKINEIINEISKQETRKRDMSDNMILKEKGAAAVVLQREITELREKLGNMNYRQLLDHKKKLIDEEELLIREKNLEQGGQDEMERNIKQLKRELNKEVYRLALKNYMRKSAEVVVQEEAINDLVAYTTALDRAIIEFHEERMASVNRIILRLWTQIYKGKDTTAIQIHTDSTEGMGNKKRVYNYKVVQEKQKVTMDMKGRCSAGQKVLASIIIRMALAETFAKNCGIFALDEPTTNLDVHNIKSLAQALVSIVNLRSKQQKNFQLIVISHDEDFITQLGKVDKVGKVYELYRNEKGLTEVKELCIENNATFDDCSQNGESSGEEDAADVERRSRKRKELAEERKNLLKGNSSVSPPRKKRNERE</sequence>
<evidence type="ECO:0000256" key="8">
    <source>
        <dbReference type="ARBA" id="ARBA00022763"/>
    </source>
</evidence>
<feature type="region of interest" description="Disordered" evidence="19">
    <location>
        <begin position="1319"/>
        <end position="1369"/>
    </location>
</feature>
<dbReference type="GO" id="GO:0007004">
    <property type="term" value="P:telomere maintenance via telomerase"/>
    <property type="evidence" value="ECO:0007669"/>
    <property type="project" value="TreeGrafter"/>
</dbReference>
<evidence type="ECO:0000256" key="5">
    <source>
        <dbReference type="ARBA" id="ARBA00022454"/>
    </source>
</evidence>
<dbReference type="Pfam" id="PF13558">
    <property type="entry name" value="SbcC_Walker_B"/>
    <property type="match status" value="1"/>
</dbReference>
<feature type="coiled-coil region" evidence="18">
    <location>
        <begin position="210"/>
        <end position="240"/>
    </location>
</feature>
<evidence type="ECO:0000256" key="9">
    <source>
        <dbReference type="ARBA" id="ARBA00022801"/>
    </source>
</evidence>
<comment type="similarity">
    <text evidence="4">Belongs to the SMC family. RAD50 subfamily.</text>
</comment>
<evidence type="ECO:0000256" key="11">
    <source>
        <dbReference type="ARBA" id="ARBA00022840"/>
    </source>
</evidence>
<dbReference type="GO" id="GO:0030870">
    <property type="term" value="C:Mre11 complex"/>
    <property type="evidence" value="ECO:0007669"/>
    <property type="project" value="InterPro"/>
</dbReference>